<dbReference type="EMBL" id="UINC01094372">
    <property type="protein sequence ID" value="SVC49560.1"/>
    <property type="molecule type" value="Genomic_DNA"/>
</dbReference>
<feature type="non-terminal residue" evidence="1">
    <location>
        <position position="1"/>
    </location>
</feature>
<organism evidence="1">
    <name type="scientific">marine metagenome</name>
    <dbReference type="NCBI Taxonomy" id="408172"/>
    <lineage>
        <taxon>unclassified sequences</taxon>
        <taxon>metagenomes</taxon>
        <taxon>ecological metagenomes</taxon>
    </lineage>
</organism>
<dbReference type="AlphaFoldDB" id="A0A382MLR0"/>
<sequence length="345" mass="36126">VSIASDYDCPQCSRKLRVESAEGLDGVDLLVCTKCWGLAVQAKTMQGVVPDEVREKIENTGVKHPEGHSCPVCPSTMLEIAVPKPFGAQDRASEPDVKIDICGDCTTIWFDAGELDTLNGIKPKLRRVQMKKNAGKMEAHVDPESTPVMMRRGAGAILLLIGLGWYAGSGDFCSLVVGLLLAIGGGILALTTAPETGLEGGACSRCGLNKTIGWTCQRAGCEAPICTTCRSVGDDPVETYVKTLGGGALMVAGGVLGLGLLFATEGFVGEGAFAPAALGAELVFGDDEEESLLVCKECQKEMGALQFATPSTTHAGKPDSARWAAMSKGEKREGPWDVVDAFAEG</sequence>
<accession>A0A382MLR0</accession>
<name>A0A382MLR0_9ZZZZ</name>
<evidence type="ECO:0000313" key="1">
    <source>
        <dbReference type="EMBL" id="SVC49560.1"/>
    </source>
</evidence>
<gene>
    <name evidence="1" type="ORF">METZ01_LOCUS302414</name>
</gene>
<reference evidence="1" key="1">
    <citation type="submission" date="2018-05" db="EMBL/GenBank/DDBJ databases">
        <authorList>
            <person name="Lanie J.A."/>
            <person name="Ng W.-L."/>
            <person name="Kazmierczak K.M."/>
            <person name="Andrzejewski T.M."/>
            <person name="Davidsen T.M."/>
            <person name="Wayne K.J."/>
            <person name="Tettelin H."/>
            <person name="Glass J.I."/>
            <person name="Rusch D."/>
            <person name="Podicherti R."/>
            <person name="Tsui H.-C.T."/>
            <person name="Winkler M.E."/>
        </authorList>
    </citation>
    <scope>NUCLEOTIDE SEQUENCE</scope>
</reference>
<feature type="non-terminal residue" evidence="1">
    <location>
        <position position="345"/>
    </location>
</feature>
<proteinExistence type="predicted"/>
<protein>
    <submittedName>
        <fullName evidence="1">Uncharacterized protein</fullName>
    </submittedName>
</protein>